<comment type="similarity">
    <text evidence="3">Belongs to the UbiH/COQ6 family.</text>
</comment>
<dbReference type="AlphaFoldDB" id="A0A2S9VE54"/>
<comment type="pathway">
    <text evidence="2">Cofactor biosynthesis; ubiquinone biosynthesis.</text>
</comment>
<dbReference type="InterPro" id="IPR010971">
    <property type="entry name" value="UbiH/COQ6"/>
</dbReference>
<feature type="domain" description="FAD-binding" evidence="9">
    <location>
        <begin position="3"/>
        <end position="311"/>
    </location>
</feature>
<dbReference type="InterPro" id="IPR036188">
    <property type="entry name" value="FAD/NAD-bd_sf"/>
</dbReference>
<keyword evidence="6" id="KW-0560">Oxidoreductase</keyword>
<keyword evidence="5" id="KW-0274">FAD</keyword>
<accession>A0A2S9VE54</accession>
<gene>
    <name evidence="10" type="primary">ubiF</name>
    <name evidence="10" type="synonym">yleB</name>
    <name evidence="10" type="ORF">C6Y40_04825</name>
</gene>
<comment type="caution">
    <text evidence="10">The sequence shown here is derived from an EMBL/GenBank/DDBJ whole genome shotgun (WGS) entry which is preliminary data.</text>
</comment>
<reference evidence="11" key="1">
    <citation type="journal article" date="2020" name="Int. J. Syst. Evol. Microbiol.">
        <title>Alteromonas alba sp. nov., a marine bacterium isolated from the seawater of the West Pacific Ocean.</title>
        <authorList>
            <person name="Sun C."/>
            <person name="Wu Y.-H."/>
            <person name="Xamxidin M."/>
            <person name="Cheng H."/>
            <person name="Xu X.-W."/>
        </authorList>
    </citation>
    <scope>NUCLEOTIDE SEQUENCE [LARGE SCALE GENOMIC DNA]</scope>
    <source>
        <strain evidence="11">190</strain>
    </source>
</reference>
<evidence type="ECO:0000256" key="4">
    <source>
        <dbReference type="ARBA" id="ARBA00022630"/>
    </source>
</evidence>
<dbReference type="InterPro" id="IPR002938">
    <property type="entry name" value="FAD-bd"/>
</dbReference>
<comment type="cofactor">
    <cofactor evidence="1">
        <name>FAD</name>
        <dbReference type="ChEBI" id="CHEBI:57692"/>
    </cofactor>
</comment>
<evidence type="ECO:0000256" key="7">
    <source>
        <dbReference type="ARBA" id="ARBA00023033"/>
    </source>
</evidence>
<comment type="subunit">
    <text evidence="8">Component of the Ubi complex metabolon, which regroups five ubiquinone biosynthesis proteins (UbiE, UbiF, UbiG, UbiH and UbiI) and two accessory factors (UbiK and the lipid-binding protein UbiJ).</text>
</comment>
<dbReference type="FunFam" id="3.50.50.60:FF:000021">
    <property type="entry name" value="Ubiquinone biosynthesis monooxygenase COQ6"/>
    <property type="match status" value="1"/>
</dbReference>
<evidence type="ECO:0000259" key="9">
    <source>
        <dbReference type="Pfam" id="PF01494"/>
    </source>
</evidence>
<dbReference type="Pfam" id="PF01494">
    <property type="entry name" value="FAD_binding_3"/>
    <property type="match status" value="1"/>
</dbReference>
<evidence type="ECO:0000313" key="11">
    <source>
        <dbReference type="Proteomes" id="UP000238949"/>
    </source>
</evidence>
<dbReference type="RefSeq" id="WP_105933597.1">
    <property type="nucleotide sequence ID" value="NZ_PVNP01000038.1"/>
</dbReference>
<dbReference type="Gene3D" id="3.50.50.60">
    <property type="entry name" value="FAD/NAD(P)-binding domain"/>
    <property type="match status" value="2"/>
</dbReference>
<evidence type="ECO:0000256" key="3">
    <source>
        <dbReference type="ARBA" id="ARBA00005349"/>
    </source>
</evidence>
<dbReference type="PANTHER" id="PTHR43876">
    <property type="entry name" value="UBIQUINONE BIOSYNTHESIS MONOOXYGENASE COQ6, MITOCHONDRIAL"/>
    <property type="match status" value="1"/>
</dbReference>
<name>A0A2S9VE54_9ALTE</name>
<dbReference type="Proteomes" id="UP000238949">
    <property type="component" value="Unassembled WGS sequence"/>
</dbReference>
<sequence length="390" mass="42623">MFDFCINGAGMVGAATALGLAQQGYQVAIIEQRPPQPFEAAQPPDLRMSAISVASVDLLRALGAWQHIEAMRVRSYSELSVWERPDCRTDFTASDAGFERLGYFVENRLIQLGCHQALKNFDNVTWYSPAQISGIKRSASADEPVIISLGSGDEITTKWLVGADGAESQVRQLAGIGISGWQYAQQAMGIIVEFTQPVADCTWQQFTPHGPRALLPMHDNYASLIWYDSPSRLAALAKLSPAQLKQAIENDFPPLGDDFKVLNKAAFTLIRRHASEYVVPGIILVGDAAHTINPLAGQGVNLGFKDVACLLGQTANGQANGEDFAARLRTGYQRPRQRDNALMMTAMDGFYTTFSNDHTPLKWLRNGLLKLAQHTGPIKAQVLKYAMGLA</sequence>
<evidence type="ECO:0000256" key="1">
    <source>
        <dbReference type="ARBA" id="ARBA00001974"/>
    </source>
</evidence>
<evidence type="ECO:0000256" key="8">
    <source>
        <dbReference type="ARBA" id="ARBA00065734"/>
    </source>
</evidence>
<keyword evidence="4" id="KW-0285">Flavoprotein</keyword>
<dbReference type="NCBIfam" id="TIGR01988">
    <property type="entry name" value="Ubi-OHases"/>
    <property type="match status" value="1"/>
</dbReference>
<dbReference type="InterPro" id="IPR051205">
    <property type="entry name" value="UbiH/COQ6_monooxygenase"/>
</dbReference>
<dbReference type="PRINTS" id="PR00420">
    <property type="entry name" value="RNGMNOXGNASE"/>
</dbReference>
<dbReference type="EMBL" id="PVNP01000038">
    <property type="protein sequence ID" value="PRO74738.1"/>
    <property type="molecule type" value="Genomic_DNA"/>
</dbReference>
<dbReference type="GO" id="GO:0110142">
    <property type="term" value="C:ubiquinone biosynthesis complex"/>
    <property type="evidence" value="ECO:0007669"/>
    <property type="project" value="UniProtKB-ARBA"/>
</dbReference>
<evidence type="ECO:0000256" key="2">
    <source>
        <dbReference type="ARBA" id="ARBA00004749"/>
    </source>
</evidence>
<keyword evidence="11" id="KW-1185">Reference proteome</keyword>
<dbReference type="GO" id="GO:0008682">
    <property type="term" value="F:3-demethoxyubiquinol 3-hydroxylase activity"/>
    <property type="evidence" value="ECO:0007669"/>
    <property type="project" value="TreeGrafter"/>
</dbReference>
<dbReference type="SUPFAM" id="SSF51905">
    <property type="entry name" value="FAD/NAD(P)-binding domain"/>
    <property type="match status" value="1"/>
</dbReference>
<dbReference type="GO" id="GO:0071949">
    <property type="term" value="F:FAD binding"/>
    <property type="evidence" value="ECO:0007669"/>
    <property type="project" value="InterPro"/>
</dbReference>
<keyword evidence="7" id="KW-0503">Monooxygenase</keyword>
<dbReference type="OrthoDB" id="9769565at2"/>
<evidence type="ECO:0000256" key="5">
    <source>
        <dbReference type="ARBA" id="ARBA00022827"/>
    </source>
</evidence>
<dbReference type="PANTHER" id="PTHR43876:SF10">
    <property type="entry name" value="3-DEMETHOXYUBIQUINOL 3-HYDROXYLASE"/>
    <property type="match status" value="1"/>
</dbReference>
<dbReference type="UniPathway" id="UPA00232"/>
<dbReference type="GO" id="GO:0006744">
    <property type="term" value="P:ubiquinone biosynthetic process"/>
    <property type="evidence" value="ECO:0007669"/>
    <property type="project" value="UniProtKB-UniPathway"/>
</dbReference>
<evidence type="ECO:0000313" key="10">
    <source>
        <dbReference type="EMBL" id="PRO74738.1"/>
    </source>
</evidence>
<organism evidence="10 11">
    <name type="scientific">Alteromonas alba</name>
    <dbReference type="NCBI Taxonomy" id="2079529"/>
    <lineage>
        <taxon>Bacteria</taxon>
        <taxon>Pseudomonadati</taxon>
        <taxon>Pseudomonadota</taxon>
        <taxon>Gammaproteobacteria</taxon>
        <taxon>Alteromonadales</taxon>
        <taxon>Alteromonadaceae</taxon>
        <taxon>Alteromonas/Salinimonas group</taxon>
        <taxon>Alteromonas</taxon>
    </lineage>
</organism>
<proteinExistence type="inferred from homology"/>
<evidence type="ECO:0000256" key="6">
    <source>
        <dbReference type="ARBA" id="ARBA00023002"/>
    </source>
</evidence>
<protein>
    <submittedName>
        <fullName evidence="10">2-octaprenyl-3-methyl-6-methoxy-1,4-benzoquinol hydroxylase</fullName>
    </submittedName>
</protein>